<gene>
    <name evidence="3" type="ORF">MF646_04965</name>
</gene>
<feature type="transmembrane region" description="Helical" evidence="2">
    <location>
        <begin position="12"/>
        <end position="36"/>
    </location>
</feature>
<keyword evidence="4" id="KW-1185">Reference proteome</keyword>
<keyword evidence="1" id="KW-0175">Coiled coil</keyword>
<organism evidence="3 4">
    <name type="scientific">Halalkalibacter alkaliphilus</name>
    <dbReference type="NCBI Taxonomy" id="2917993"/>
    <lineage>
        <taxon>Bacteria</taxon>
        <taxon>Bacillati</taxon>
        <taxon>Bacillota</taxon>
        <taxon>Bacilli</taxon>
        <taxon>Bacillales</taxon>
        <taxon>Bacillaceae</taxon>
        <taxon>Halalkalibacter</taxon>
    </lineage>
</organism>
<keyword evidence="2" id="KW-0812">Transmembrane</keyword>
<reference evidence="3" key="1">
    <citation type="submission" date="2022-02" db="EMBL/GenBank/DDBJ databases">
        <title>Halalkalibacter sp. nov. isolated from Lonar Lake, India.</title>
        <authorList>
            <person name="Joshi A."/>
            <person name="Thite S."/>
            <person name="Lodha T."/>
        </authorList>
    </citation>
    <scope>NUCLEOTIDE SEQUENCE</scope>
    <source>
        <strain evidence="3">MEB205</strain>
    </source>
</reference>
<evidence type="ECO:0000313" key="4">
    <source>
        <dbReference type="Proteomes" id="UP001139150"/>
    </source>
</evidence>
<evidence type="ECO:0000313" key="3">
    <source>
        <dbReference type="EMBL" id="MCL7746469.1"/>
    </source>
</evidence>
<dbReference type="SUPFAM" id="SSF158791">
    <property type="entry name" value="MgtE N-terminal domain-like"/>
    <property type="match status" value="1"/>
</dbReference>
<proteinExistence type="predicted"/>
<accession>A0A9X1ZVU8</accession>
<feature type="coiled-coil region" evidence="1">
    <location>
        <begin position="69"/>
        <end position="120"/>
    </location>
</feature>
<name>A0A9X1ZVU8_9BACI</name>
<comment type="caution">
    <text evidence="3">The sequence shown here is derived from an EMBL/GenBank/DDBJ whole genome shotgun (WGS) entry which is preliminary data.</text>
</comment>
<evidence type="ECO:0000256" key="1">
    <source>
        <dbReference type="SAM" id="Coils"/>
    </source>
</evidence>
<evidence type="ECO:0008006" key="5">
    <source>
        <dbReference type="Google" id="ProtNLM"/>
    </source>
</evidence>
<dbReference type="EMBL" id="JAKRYL010000004">
    <property type="protein sequence ID" value="MCL7746469.1"/>
    <property type="molecule type" value="Genomic_DNA"/>
</dbReference>
<dbReference type="AlphaFoldDB" id="A0A9X1ZVU8"/>
<keyword evidence="2" id="KW-0472">Membrane</keyword>
<keyword evidence="2" id="KW-1133">Transmembrane helix</keyword>
<dbReference type="RefSeq" id="WP_250095391.1">
    <property type="nucleotide sequence ID" value="NZ_JAKRYL010000004.1"/>
</dbReference>
<protein>
    <recommendedName>
        <fullName evidence="5">Magnesium transporter MgtE intracellular domain-containing protein</fullName>
    </recommendedName>
</protein>
<evidence type="ECO:0000256" key="2">
    <source>
        <dbReference type="SAM" id="Phobius"/>
    </source>
</evidence>
<sequence>MREKDRSYSKFQWFFLVICIPVLFAVILFIVILSFLGVDVVDKTKQAAADVPFLSSMVQEEEEIVEVDVSMLDQRINEQEAEIVRLQQIIDQREEAIEQLENELRQLEEKNEIDVELQNEAKQDLKDIARIYESMSTKNAAAIVSELSVEEALLHLSLVSVDARAGILSKVESELAAELMSRFVNE</sequence>
<dbReference type="Proteomes" id="UP001139150">
    <property type="component" value="Unassembled WGS sequence"/>
</dbReference>